<dbReference type="CDD" id="cd08422">
    <property type="entry name" value="PBP2_CrgA_like"/>
    <property type="match status" value="1"/>
</dbReference>
<dbReference type="GO" id="GO:0043565">
    <property type="term" value="F:sequence-specific DNA binding"/>
    <property type="evidence" value="ECO:0007669"/>
    <property type="project" value="TreeGrafter"/>
</dbReference>
<dbReference type="PANTHER" id="PTHR30537">
    <property type="entry name" value="HTH-TYPE TRANSCRIPTIONAL REGULATOR"/>
    <property type="match status" value="1"/>
</dbReference>
<evidence type="ECO:0000313" key="6">
    <source>
        <dbReference type="EMBL" id="RUO53511.1"/>
    </source>
</evidence>
<dbReference type="GO" id="GO:0003700">
    <property type="term" value="F:DNA-binding transcription factor activity"/>
    <property type="evidence" value="ECO:0007669"/>
    <property type="project" value="InterPro"/>
</dbReference>
<dbReference type="Gene3D" id="1.10.10.10">
    <property type="entry name" value="Winged helix-like DNA-binding domain superfamily/Winged helix DNA-binding domain"/>
    <property type="match status" value="1"/>
</dbReference>
<evidence type="ECO:0000256" key="2">
    <source>
        <dbReference type="ARBA" id="ARBA00023015"/>
    </source>
</evidence>
<keyword evidence="4" id="KW-0804">Transcription</keyword>
<dbReference type="InterPro" id="IPR036388">
    <property type="entry name" value="WH-like_DNA-bd_sf"/>
</dbReference>
<evidence type="ECO:0000259" key="5">
    <source>
        <dbReference type="PROSITE" id="PS50931"/>
    </source>
</evidence>
<keyword evidence="2" id="KW-0805">Transcription regulation</keyword>
<dbReference type="SUPFAM" id="SSF53850">
    <property type="entry name" value="Periplasmic binding protein-like II"/>
    <property type="match status" value="1"/>
</dbReference>
<dbReference type="Proteomes" id="UP000287649">
    <property type="component" value="Unassembled WGS sequence"/>
</dbReference>
<sequence>MDRLQAMRIFVTVVNEGSFVQAAEKLDVSPQLISKSLGQLEDHLGVRLLNRTTRRQHLTEAGSTYFARAQQVLADIDDMELQLSGLQQSARGVLRISAPVSFAIRHLAPLVCAFQKAYPEVVVDLQLNDRKVDIIEEGFDIALRIGRLESSSLIAKRIAPVRLVYCAAPDYLAQEGVPADLVALREHRYLHYSYMDESFVPSAAQVMRSNNGDVLVAAACEGAGIALQPTFIAADALRSGRLQTVLSEFEPEPIALYAIFAHRQLLASKVRAFLDFIDGYFGDPPYWDSY</sequence>
<dbReference type="PROSITE" id="PS50931">
    <property type="entry name" value="HTH_LYSR"/>
    <property type="match status" value="1"/>
</dbReference>
<dbReference type="Pfam" id="PF03466">
    <property type="entry name" value="LysR_substrate"/>
    <property type="match status" value="1"/>
</dbReference>
<comment type="similarity">
    <text evidence="1">Belongs to the LysR transcriptional regulatory family.</text>
</comment>
<dbReference type="InterPro" id="IPR036390">
    <property type="entry name" value="WH_DNA-bd_sf"/>
</dbReference>
<keyword evidence="3" id="KW-0238">DNA-binding</keyword>
<evidence type="ECO:0000256" key="3">
    <source>
        <dbReference type="ARBA" id="ARBA00023125"/>
    </source>
</evidence>
<dbReference type="Pfam" id="PF00126">
    <property type="entry name" value="HTH_1"/>
    <property type="match status" value="1"/>
</dbReference>
<gene>
    <name evidence="6" type="ORF">CWI70_10020</name>
</gene>
<proteinExistence type="inferred from homology"/>
<dbReference type="OrthoDB" id="9786526at2"/>
<dbReference type="GO" id="GO:0006351">
    <property type="term" value="P:DNA-templated transcription"/>
    <property type="evidence" value="ECO:0007669"/>
    <property type="project" value="TreeGrafter"/>
</dbReference>
<dbReference type="PANTHER" id="PTHR30537:SF5">
    <property type="entry name" value="HTH-TYPE TRANSCRIPTIONAL ACTIVATOR TTDR-RELATED"/>
    <property type="match status" value="1"/>
</dbReference>
<dbReference type="Gene3D" id="3.40.190.290">
    <property type="match status" value="1"/>
</dbReference>
<evidence type="ECO:0000313" key="7">
    <source>
        <dbReference type="Proteomes" id="UP000287649"/>
    </source>
</evidence>
<comment type="caution">
    <text evidence="6">The sequence shown here is derived from an EMBL/GenBank/DDBJ whole genome shotgun (WGS) entry which is preliminary data.</text>
</comment>
<keyword evidence="7" id="KW-1185">Reference proteome</keyword>
<dbReference type="InterPro" id="IPR005119">
    <property type="entry name" value="LysR_subst-bd"/>
</dbReference>
<dbReference type="InterPro" id="IPR000847">
    <property type="entry name" value="LysR_HTH_N"/>
</dbReference>
<organism evidence="6 7">
    <name type="scientific">Pseudidiomarina homiensis</name>
    <dbReference type="NCBI Taxonomy" id="364198"/>
    <lineage>
        <taxon>Bacteria</taxon>
        <taxon>Pseudomonadati</taxon>
        <taxon>Pseudomonadota</taxon>
        <taxon>Gammaproteobacteria</taxon>
        <taxon>Alteromonadales</taxon>
        <taxon>Idiomarinaceae</taxon>
        <taxon>Pseudidiomarina</taxon>
    </lineage>
</organism>
<dbReference type="AlphaFoldDB" id="A0A432XY58"/>
<reference evidence="7" key="1">
    <citation type="journal article" date="2018" name="Front. Microbiol.">
        <title>Genome-Based Analysis Reveals the Taxonomy and Diversity of the Family Idiomarinaceae.</title>
        <authorList>
            <person name="Liu Y."/>
            <person name="Lai Q."/>
            <person name="Shao Z."/>
        </authorList>
    </citation>
    <scope>NUCLEOTIDE SEQUENCE [LARGE SCALE GENOMIC DNA]</scope>
    <source>
        <strain evidence="7">PO-M2</strain>
    </source>
</reference>
<dbReference type="SUPFAM" id="SSF46785">
    <property type="entry name" value="Winged helix' DNA-binding domain"/>
    <property type="match status" value="1"/>
</dbReference>
<dbReference type="EMBL" id="PIPX01000002">
    <property type="protein sequence ID" value="RUO53511.1"/>
    <property type="molecule type" value="Genomic_DNA"/>
</dbReference>
<dbReference type="InterPro" id="IPR058163">
    <property type="entry name" value="LysR-type_TF_proteobact-type"/>
</dbReference>
<evidence type="ECO:0000256" key="1">
    <source>
        <dbReference type="ARBA" id="ARBA00009437"/>
    </source>
</evidence>
<name>A0A432XY58_9GAMM</name>
<dbReference type="RefSeq" id="WP_126773325.1">
    <property type="nucleotide sequence ID" value="NZ_PIPX01000002.1"/>
</dbReference>
<feature type="domain" description="HTH lysR-type" evidence="5">
    <location>
        <begin position="1"/>
        <end position="59"/>
    </location>
</feature>
<dbReference type="FunFam" id="1.10.10.10:FF:000001">
    <property type="entry name" value="LysR family transcriptional regulator"/>
    <property type="match status" value="1"/>
</dbReference>
<protein>
    <submittedName>
        <fullName evidence="6">LysR family transcriptional regulator</fullName>
    </submittedName>
</protein>
<accession>A0A432XY58</accession>
<evidence type="ECO:0000256" key="4">
    <source>
        <dbReference type="ARBA" id="ARBA00023163"/>
    </source>
</evidence>